<keyword evidence="4 6" id="KW-1133">Transmembrane helix</keyword>
<dbReference type="Pfam" id="PF01810">
    <property type="entry name" value="LysE"/>
    <property type="match status" value="1"/>
</dbReference>
<feature type="transmembrane region" description="Helical" evidence="6">
    <location>
        <begin position="75"/>
        <end position="93"/>
    </location>
</feature>
<evidence type="ECO:0000256" key="6">
    <source>
        <dbReference type="SAM" id="Phobius"/>
    </source>
</evidence>
<keyword evidence="8" id="KW-1185">Reference proteome</keyword>
<dbReference type="KEGG" id="bayd:BSPP4475_03095"/>
<gene>
    <name evidence="7" type="primary">lysE</name>
    <name evidence="7" type="ORF">BSPP4475_03095</name>
</gene>
<keyword evidence="2" id="KW-1003">Cell membrane</keyword>
<evidence type="ECO:0000256" key="1">
    <source>
        <dbReference type="ARBA" id="ARBA00004651"/>
    </source>
</evidence>
<feature type="transmembrane region" description="Helical" evidence="6">
    <location>
        <begin position="145"/>
        <end position="165"/>
    </location>
</feature>
<evidence type="ECO:0000313" key="8">
    <source>
        <dbReference type="Proteomes" id="UP001189619"/>
    </source>
</evidence>
<dbReference type="Proteomes" id="UP001189619">
    <property type="component" value="Chromosome"/>
</dbReference>
<dbReference type="AlphaFoldDB" id="A0AA48M4T9"/>
<dbReference type="InterPro" id="IPR001123">
    <property type="entry name" value="LeuE-type"/>
</dbReference>
<dbReference type="RefSeq" id="WP_171566780.1">
    <property type="nucleotide sequence ID" value="NZ_JAUSVZ010000006.1"/>
</dbReference>
<dbReference type="PIRSF" id="PIRSF006324">
    <property type="entry name" value="LeuE"/>
    <property type="match status" value="1"/>
</dbReference>
<comment type="subcellular location">
    <subcellularLocation>
        <location evidence="1">Cell membrane</location>
        <topology evidence="1">Multi-pass membrane protein</topology>
    </subcellularLocation>
</comment>
<dbReference type="EMBL" id="OY569118">
    <property type="protein sequence ID" value="CAJ1001306.1"/>
    <property type="molecule type" value="Genomic_DNA"/>
</dbReference>
<evidence type="ECO:0000256" key="4">
    <source>
        <dbReference type="ARBA" id="ARBA00022989"/>
    </source>
</evidence>
<reference evidence="7" key="1">
    <citation type="submission" date="2023-07" db="EMBL/GenBank/DDBJ databases">
        <authorList>
            <person name="Ivanov I."/>
            <person name="Teneva D."/>
            <person name="Stoikov I."/>
        </authorList>
    </citation>
    <scope>NUCLEOTIDE SEQUENCE</scope>
    <source>
        <strain evidence="7">4475</strain>
    </source>
</reference>
<protein>
    <submittedName>
        <fullName evidence="7">Lysine transporter LysE</fullName>
    </submittedName>
</protein>
<proteinExistence type="predicted"/>
<dbReference type="GO" id="GO:0005886">
    <property type="term" value="C:plasma membrane"/>
    <property type="evidence" value="ECO:0007669"/>
    <property type="project" value="UniProtKB-SubCell"/>
</dbReference>
<organism evidence="7 8">
    <name type="scientific">Brevibacillus aydinogluensis</name>
    <dbReference type="NCBI Taxonomy" id="927786"/>
    <lineage>
        <taxon>Bacteria</taxon>
        <taxon>Bacillati</taxon>
        <taxon>Bacillota</taxon>
        <taxon>Bacilli</taxon>
        <taxon>Bacillales</taxon>
        <taxon>Paenibacillaceae</taxon>
        <taxon>Brevibacillus</taxon>
    </lineage>
</organism>
<keyword evidence="5 6" id="KW-0472">Membrane</keyword>
<sequence length="207" mass="22790">MEHYALFVLMSILLIILPGPDTGVVTQNTVFHGRSGGMKTVLGSTSGLLIHTLAVVCGISAILVKSAFLFSIIKYVGAVYLLYLGITSLWSLRNQKTAAVEQPDAKHQNKSPFLQGFLTNVLNPKVAVFFLTFLPQFVTPGSYAFLQFLALGLTYTLLTVAWFFLYVRFIDRLRAWMKKASTQRAIQGITGLALVAFGVTLALEKRP</sequence>
<feature type="transmembrane region" description="Helical" evidence="6">
    <location>
        <begin position="42"/>
        <end position="63"/>
    </location>
</feature>
<keyword evidence="3 6" id="KW-0812">Transmembrane</keyword>
<evidence type="ECO:0000256" key="3">
    <source>
        <dbReference type="ARBA" id="ARBA00022692"/>
    </source>
</evidence>
<evidence type="ECO:0000256" key="5">
    <source>
        <dbReference type="ARBA" id="ARBA00023136"/>
    </source>
</evidence>
<name>A0AA48M4T9_9BACL</name>
<dbReference type="PANTHER" id="PTHR30086">
    <property type="entry name" value="ARGININE EXPORTER PROTEIN ARGO"/>
    <property type="match status" value="1"/>
</dbReference>
<feature type="transmembrane region" description="Helical" evidence="6">
    <location>
        <begin position="113"/>
        <end position="133"/>
    </location>
</feature>
<dbReference type="GO" id="GO:0015171">
    <property type="term" value="F:amino acid transmembrane transporter activity"/>
    <property type="evidence" value="ECO:0007669"/>
    <property type="project" value="TreeGrafter"/>
</dbReference>
<accession>A0AA48M4T9</accession>
<evidence type="ECO:0000256" key="2">
    <source>
        <dbReference type="ARBA" id="ARBA00022475"/>
    </source>
</evidence>
<evidence type="ECO:0000313" key="7">
    <source>
        <dbReference type="EMBL" id="CAJ1001306.1"/>
    </source>
</evidence>
<feature type="transmembrane region" description="Helical" evidence="6">
    <location>
        <begin position="185"/>
        <end position="203"/>
    </location>
</feature>
<dbReference type="PANTHER" id="PTHR30086:SF20">
    <property type="entry name" value="ARGININE EXPORTER PROTEIN ARGO-RELATED"/>
    <property type="match status" value="1"/>
</dbReference>